<proteinExistence type="predicted"/>
<keyword evidence="2" id="KW-1185">Reference proteome</keyword>
<dbReference type="CDD" id="cd17040">
    <property type="entry name" value="Ubl_MoaD_like"/>
    <property type="match status" value="1"/>
</dbReference>
<evidence type="ECO:0008006" key="3">
    <source>
        <dbReference type="Google" id="ProtNLM"/>
    </source>
</evidence>
<dbReference type="AlphaFoldDB" id="A0A8J3PP46"/>
<sequence>MIRVVLPPHLRTLARVGGEVQLQVEGPVTQRSVLDALEADYPVLRGTIRDRVSGQRRAFVRFFACEQDLSHHQPDTPLPTPVAGGDEPFLIVGAMAGG</sequence>
<gene>
    <name evidence="1" type="ORF">Pfl04_50710</name>
</gene>
<evidence type="ECO:0000313" key="1">
    <source>
        <dbReference type="EMBL" id="GIG76667.1"/>
    </source>
</evidence>
<evidence type="ECO:0000313" key="2">
    <source>
        <dbReference type="Proteomes" id="UP000653674"/>
    </source>
</evidence>
<protein>
    <recommendedName>
        <fullName evidence="3">MoaD/ThiS family protein</fullName>
    </recommendedName>
</protein>
<comment type="caution">
    <text evidence="1">The sequence shown here is derived from an EMBL/GenBank/DDBJ whole genome shotgun (WGS) entry which is preliminary data.</text>
</comment>
<dbReference type="Proteomes" id="UP000653674">
    <property type="component" value="Unassembled WGS sequence"/>
</dbReference>
<dbReference type="InterPro" id="IPR012675">
    <property type="entry name" value="Beta-grasp_dom_sf"/>
</dbReference>
<accession>A0A8J3PP46</accession>
<dbReference type="RefSeq" id="WP_168080177.1">
    <property type="nucleotide sequence ID" value="NZ_BAAAQJ010000015.1"/>
</dbReference>
<dbReference type="EMBL" id="BONU01000068">
    <property type="protein sequence ID" value="GIG76667.1"/>
    <property type="molecule type" value="Genomic_DNA"/>
</dbReference>
<dbReference type="Gene3D" id="3.10.20.30">
    <property type="match status" value="1"/>
</dbReference>
<organism evidence="1 2">
    <name type="scientific">Planosporangium flavigriseum</name>
    <dbReference type="NCBI Taxonomy" id="373681"/>
    <lineage>
        <taxon>Bacteria</taxon>
        <taxon>Bacillati</taxon>
        <taxon>Actinomycetota</taxon>
        <taxon>Actinomycetes</taxon>
        <taxon>Micromonosporales</taxon>
        <taxon>Micromonosporaceae</taxon>
        <taxon>Planosporangium</taxon>
    </lineage>
</organism>
<name>A0A8J3PP46_9ACTN</name>
<reference evidence="1" key="1">
    <citation type="submission" date="2021-01" db="EMBL/GenBank/DDBJ databases">
        <title>Whole genome shotgun sequence of Planosporangium flavigriseum NBRC 105377.</title>
        <authorList>
            <person name="Komaki H."/>
            <person name="Tamura T."/>
        </authorList>
    </citation>
    <scope>NUCLEOTIDE SEQUENCE</scope>
    <source>
        <strain evidence="1">NBRC 105377</strain>
    </source>
</reference>